<reference evidence="1 2" key="1">
    <citation type="submission" date="2011-01" db="EMBL/GenBank/DDBJ databases">
        <authorList>
            <person name="Muzny D."/>
            <person name="Qin X."/>
            <person name="Deng J."/>
            <person name="Jiang H."/>
            <person name="Liu Y."/>
            <person name="Qu J."/>
            <person name="Song X.-Z."/>
            <person name="Zhang L."/>
            <person name="Thornton R."/>
            <person name="Coyle M."/>
            <person name="Francisco L."/>
            <person name="Jackson L."/>
            <person name="Javaid M."/>
            <person name="Korchina V."/>
            <person name="Kovar C."/>
            <person name="Mata R."/>
            <person name="Mathew T."/>
            <person name="Ngo R."/>
            <person name="Nguyen L."/>
            <person name="Nguyen N."/>
            <person name="Okwuonu G."/>
            <person name="Ongeri F."/>
            <person name="Pham C."/>
            <person name="Simmons D."/>
            <person name="Wilczek-Boney K."/>
            <person name="Hale W."/>
            <person name="Jakkamsetti A."/>
            <person name="Pham P."/>
            <person name="Ruth R."/>
            <person name="San Lucas F."/>
            <person name="Warren J."/>
            <person name="Zhang J."/>
            <person name="Zhao Z."/>
            <person name="Zhou C."/>
            <person name="Zhu D."/>
            <person name="Lee S."/>
            <person name="Bess C."/>
            <person name="Blankenburg K."/>
            <person name="Forbes L."/>
            <person name="Fu Q."/>
            <person name="Gubbala S."/>
            <person name="Hirani K."/>
            <person name="Jayaseelan J.C."/>
            <person name="Lara F."/>
            <person name="Munidasa M."/>
            <person name="Palculict T."/>
            <person name="Patil S."/>
            <person name="Pu L.-L."/>
            <person name="Saada N."/>
            <person name="Tang L."/>
            <person name="Weissenberger G."/>
            <person name="Zhu Y."/>
            <person name="Hemphill L."/>
            <person name="Shang Y."/>
            <person name="Youmans B."/>
            <person name="Ayvaz T."/>
            <person name="Ross M."/>
            <person name="Santibanez J."/>
            <person name="Aqrawi P."/>
            <person name="Gross S."/>
            <person name="Joshi V."/>
            <person name="Fowler G."/>
            <person name="Nazareth L."/>
            <person name="Reid J."/>
            <person name="Worley K."/>
            <person name="Petrosino J."/>
            <person name="Highlander S."/>
            <person name="Gibbs R."/>
        </authorList>
    </citation>
    <scope>NUCLEOTIDE SEQUENCE [LARGE SCALE GENOMIC DNA]</scope>
    <source>
        <strain evidence="1 2">ATCC 12755</strain>
    </source>
</reference>
<evidence type="ECO:0000313" key="2">
    <source>
        <dbReference type="Proteomes" id="UP000004835"/>
    </source>
</evidence>
<sequence>MRVEKVKLTAFIYKMSCLEYSYSLIKSGYSPIKLTTEEENEIESIINTRLHRSLLSANRRRFKFSKVKLSRKGKSAYQKLKKFEYLIDL</sequence>
<dbReference type="HOGENOM" id="CLU_2616528_0_0_9"/>
<dbReference type="AlphaFoldDB" id="F0EPF0"/>
<comment type="caution">
    <text evidence="1">The sequence shown here is derived from an EMBL/GenBank/DDBJ whole genome shotgun (WGS) entry which is preliminary data.</text>
</comment>
<name>F0EPF0_ENTCA</name>
<accession>F0EPF0</accession>
<dbReference type="Proteomes" id="UP000004835">
    <property type="component" value="Unassembled WGS sequence"/>
</dbReference>
<dbReference type="EMBL" id="AEWT01000031">
    <property type="protein sequence ID" value="EGC68175.1"/>
    <property type="molecule type" value="Genomic_DNA"/>
</dbReference>
<protein>
    <submittedName>
        <fullName evidence="1">Uncharacterized protein</fullName>
    </submittedName>
</protein>
<evidence type="ECO:0000313" key="1">
    <source>
        <dbReference type="EMBL" id="EGC68175.1"/>
    </source>
</evidence>
<proteinExistence type="predicted"/>
<gene>
    <name evidence="1" type="ORF">HMPREF9087_3292</name>
</gene>
<organism evidence="1 2">
    <name type="scientific">Enterococcus casseliflavus ATCC 12755</name>
    <dbReference type="NCBI Taxonomy" id="888066"/>
    <lineage>
        <taxon>Bacteria</taxon>
        <taxon>Bacillati</taxon>
        <taxon>Bacillota</taxon>
        <taxon>Bacilli</taxon>
        <taxon>Lactobacillales</taxon>
        <taxon>Enterococcaceae</taxon>
        <taxon>Enterococcus</taxon>
    </lineage>
</organism>